<comment type="caution">
    <text evidence="8">The sequence shown here is derived from an EMBL/GenBank/DDBJ whole genome shotgun (WGS) entry which is preliminary data.</text>
</comment>
<dbReference type="SUPFAM" id="SSF49899">
    <property type="entry name" value="Concanavalin A-like lectins/glucanases"/>
    <property type="match status" value="1"/>
</dbReference>
<evidence type="ECO:0000259" key="7">
    <source>
        <dbReference type="PROSITE" id="PS50853"/>
    </source>
</evidence>
<feature type="chain" id="PRO_5045825460" description="Concanavalin A-like lectin/glucanase superfamily protein" evidence="5">
    <location>
        <begin position="20"/>
        <end position="585"/>
    </location>
</feature>
<gene>
    <name evidence="8" type="ORF">GCM10025780_32700</name>
</gene>
<dbReference type="Gene3D" id="2.60.120.200">
    <property type="match status" value="1"/>
</dbReference>
<evidence type="ECO:0000313" key="9">
    <source>
        <dbReference type="Proteomes" id="UP001501295"/>
    </source>
</evidence>
<evidence type="ECO:0000259" key="6">
    <source>
        <dbReference type="PROSITE" id="PS50025"/>
    </source>
</evidence>
<sequence length="585" mass="58633">MAVVGVLVGAALVASPAAAFWSAVSTGTGSGSATTATVGRGVAPTATVSQASISVSWSAATASTGSAATGYTVVRYDSNGVAQTPLASCAGTVAATSCTETGVPDGSWSYTVTPRYQNWVGTEGPKSTAVRVDTTPPVNHLSIVNVTGGAILTGTTLWYQGTSAGSFNVSNAVTDSGSGPGGSNTGALPSQSQWQHTADSVYMPTGGPYVSSVFSWAAVPAGTASQSFGVGIEGGDVAGNRTPTTIDFRPDVTAPTGASISYANGTGYGKTVPITLGAPSDAESGVNPTASVLQSAAASLGPDNSTCGTYSAFATIATNPATTTSATVAPGSCYQFRYVVADRVGNSATATSASVVKVPGYASTVQATPGLLSFYRLSETGTATTIADSQTPANPGTYVGSPTLGTPGAHAGDPSTAVTFDGVDDYGHVTRQISDDFSIEFWFKSTQGLASGTNWFNGAGLVDADVSGTNNDFGTGLFSDGRVAVGTGTPDVSAISPNSYNDGVWHHVVMTRTRSTGSIVLFVDGAQVATATGGTQSLTSPTEIDFGRLANDKGNYYRGSLDDIALYTSALTPAQVLSHYQAGSP</sequence>
<evidence type="ECO:0000256" key="4">
    <source>
        <dbReference type="ARBA" id="ARBA00023273"/>
    </source>
</evidence>
<keyword evidence="3" id="KW-1015">Disulfide bond</keyword>
<evidence type="ECO:0000256" key="5">
    <source>
        <dbReference type="SAM" id="SignalP"/>
    </source>
</evidence>
<feature type="domain" description="Fibronectin type-III" evidence="7">
    <location>
        <begin position="38"/>
        <end position="137"/>
    </location>
</feature>
<dbReference type="CDD" id="cd00110">
    <property type="entry name" value="LamG"/>
    <property type="match status" value="1"/>
</dbReference>
<dbReference type="InterPro" id="IPR013320">
    <property type="entry name" value="ConA-like_dom_sf"/>
</dbReference>
<dbReference type="Pfam" id="PF13385">
    <property type="entry name" value="Laminin_G_3"/>
    <property type="match status" value="1"/>
</dbReference>
<dbReference type="InterPro" id="IPR001791">
    <property type="entry name" value="Laminin_G"/>
</dbReference>
<protein>
    <recommendedName>
        <fullName evidence="10">Concanavalin A-like lectin/glucanase superfamily protein</fullName>
    </recommendedName>
</protein>
<dbReference type="PROSITE" id="PS50025">
    <property type="entry name" value="LAM_G_DOMAIN"/>
    <property type="match status" value="1"/>
</dbReference>
<feature type="domain" description="Laminin G" evidence="6">
    <location>
        <begin position="407"/>
        <end position="585"/>
    </location>
</feature>
<dbReference type="PROSITE" id="PS50853">
    <property type="entry name" value="FN3"/>
    <property type="match status" value="1"/>
</dbReference>
<evidence type="ECO:0008006" key="10">
    <source>
        <dbReference type="Google" id="ProtNLM"/>
    </source>
</evidence>
<keyword evidence="2 5" id="KW-0732">Signal</keyword>
<evidence type="ECO:0000256" key="1">
    <source>
        <dbReference type="ARBA" id="ARBA00004316"/>
    </source>
</evidence>
<evidence type="ECO:0000313" key="8">
    <source>
        <dbReference type="EMBL" id="GAA4684253.1"/>
    </source>
</evidence>
<name>A0ABP8W9G4_9MICO</name>
<reference evidence="9" key="1">
    <citation type="journal article" date="2019" name="Int. J. Syst. Evol. Microbiol.">
        <title>The Global Catalogue of Microorganisms (GCM) 10K type strain sequencing project: providing services to taxonomists for standard genome sequencing and annotation.</title>
        <authorList>
            <consortium name="The Broad Institute Genomics Platform"/>
            <consortium name="The Broad Institute Genome Sequencing Center for Infectious Disease"/>
            <person name="Wu L."/>
            <person name="Ma J."/>
        </authorList>
    </citation>
    <scope>NUCLEOTIDE SEQUENCE [LARGE SCALE GENOMIC DNA]</scope>
    <source>
        <strain evidence="9">JCM 18956</strain>
    </source>
</reference>
<dbReference type="InterPro" id="IPR003961">
    <property type="entry name" value="FN3_dom"/>
</dbReference>
<accession>A0ABP8W9G4</accession>
<dbReference type="InterPro" id="IPR006558">
    <property type="entry name" value="LamG-like"/>
</dbReference>
<feature type="signal peptide" evidence="5">
    <location>
        <begin position="1"/>
        <end position="19"/>
    </location>
</feature>
<dbReference type="EMBL" id="BAABLM010000010">
    <property type="protein sequence ID" value="GAA4684253.1"/>
    <property type="molecule type" value="Genomic_DNA"/>
</dbReference>
<dbReference type="InterPro" id="IPR013783">
    <property type="entry name" value="Ig-like_fold"/>
</dbReference>
<keyword evidence="4" id="KW-0966">Cell projection</keyword>
<dbReference type="Proteomes" id="UP001501295">
    <property type="component" value="Unassembled WGS sequence"/>
</dbReference>
<proteinExistence type="predicted"/>
<keyword evidence="9" id="KW-1185">Reference proteome</keyword>
<dbReference type="Gene3D" id="2.60.40.10">
    <property type="entry name" value="Immunoglobulins"/>
    <property type="match status" value="1"/>
</dbReference>
<evidence type="ECO:0000256" key="2">
    <source>
        <dbReference type="ARBA" id="ARBA00022729"/>
    </source>
</evidence>
<evidence type="ECO:0000256" key="3">
    <source>
        <dbReference type="ARBA" id="ARBA00023157"/>
    </source>
</evidence>
<comment type="subcellular location">
    <subcellularLocation>
        <location evidence="1">Cell projection</location>
    </subcellularLocation>
</comment>
<organism evidence="8 9">
    <name type="scientific">Frondihabitans cladoniiphilus</name>
    <dbReference type="NCBI Taxonomy" id="715785"/>
    <lineage>
        <taxon>Bacteria</taxon>
        <taxon>Bacillati</taxon>
        <taxon>Actinomycetota</taxon>
        <taxon>Actinomycetes</taxon>
        <taxon>Micrococcales</taxon>
        <taxon>Microbacteriaceae</taxon>
        <taxon>Frondihabitans</taxon>
    </lineage>
</organism>
<dbReference type="SMART" id="SM00560">
    <property type="entry name" value="LamGL"/>
    <property type="match status" value="1"/>
</dbReference>